<proteinExistence type="predicted"/>
<dbReference type="GeneID" id="39981885"/>
<evidence type="ECO:0000313" key="2">
    <source>
        <dbReference type="Proteomes" id="UP000192257"/>
    </source>
</evidence>
<comment type="caution">
    <text evidence="1">The sequence shown here is derived from an EMBL/GenBank/DDBJ whole genome shotgun (WGS) entry which is preliminary data.</text>
</comment>
<protein>
    <submittedName>
        <fullName evidence="1">Uncharacterized protein</fullName>
    </submittedName>
</protein>
<dbReference type="Proteomes" id="UP000192257">
    <property type="component" value="Unassembled WGS sequence"/>
</dbReference>
<keyword evidence="2" id="KW-1185">Reference proteome</keyword>
<dbReference type="RefSeq" id="XP_028886651.1">
    <property type="nucleotide sequence ID" value="XM_029022105.1"/>
</dbReference>
<name>A0A1X0P6X1_9TRYP</name>
<sequence>MIHPKLLPSQELALHRVAAQQHEFAKHNALLHAGGLNAIAGDAPSSPTASQTFSACTSTTTPIGTLACGGSNSTAPAAIARPEIRPRPEWATTLEDVDTFELPEHHLIGSVPDTRRRIAVQYIADQYDRQWLVQRSVTTSTTTATATVTGVTKGKTGSIDSTSTTPSSVPSFSRNDISISLFEDLITAFEVGSYSNPEIPVQRQPVSSFDGVVAIGADPAIVEEVRQYWLGKREALGGNVPCIPSLHMNVREDNQSSLCHADVLQYCPLPFNYRDWSIAVLQRRVPQSYEGNIIKKAPEDDEVNEDEGTEVTGRKRKRCINEKPSSLNEDFLEAEENERHTLVSCGLKVAQAVLEREEWKLTHTHLALYELALLRQFAMVERDAPDGGSNPNPSTPWVSDEALQEEWDCDDEAMDKFHDGINARAKSAALESVMAIGKRMR</sequence>
<gene>
    <name evidence="1" type="ORF">TM35_000033380</name>
</gene>
<dbReference type="OrthoDB" id="271721at2759"/>
<accession>A0A1X0P6X1</accession>
<reference evidence="1 2" key="1">
    <citation type="submission" date="2017-03" db="EMBL/GenBank/DDBJ databases">
        <title>An alternative strategy for trypanosome survival in the mammalian bloodstream revealed through genome and transcriptome analysis of the ubiquitous bovine parasite Trypanosoma (Megatrypanum) theileri.</title>
        <authorList>
            <person name="Kelly S."/>
            <person name="Ivens A."/>
            <person name="Mott A."/>
            <person name="O'Neill E."/>
            <person name="Emms D."/>
            <person name="Macleod O."/>
            <person name="Voorheis P."/>
            <person name="Matthews J."/>
            <person name="Matthews K."/>
            <person name="Carrington M."/>
        </authorList>
    </citation>
    <scope>NUCLEOTIDE SEQUENCE [LARGE SCALE GENOMIC DNA]</scope>
    <source>
        <strain evidence="1">Edinburgh</strain>
    </source>
</reference>
<dbReference type="AlphaFoldDB" id="A0A1X0P6X1"/>
<organism evidence="1 2">
    <name type="scientific">Trypanosoma theileri</name>
    <dbReference type="NCBI Taxonomy" id="67003"/>
    <lineage>
        <taxon>Eukaryota</taxon>
        <taxon>Discoba</taxon>
        <taxon>Euglenozoa</taxon>
        <taxon>Kinetoplastea</taxon>
        <taxon>Metakinetoplastina</taxon>
        <taxon>Trypanosomatida</taxon>
        <taxon>Trypanosomatidae</taxon>
        <taxon>Trypanosoma</taxon>
    </lineage>
</organism>
<dbReference type="VEuPathDB" id="TriTrypDB:TM35_000033380"/>
<evidence type="ECO:0000313" key="1">
    <source>
        <dbReference type="EMBL" id="ORC92585.1"/>
    </source>
</evidence>
<dbReference type="EMBL" id="NBCO01000003">
    <property type="protein sequence ID" value="ORC92585.1"/>
    <property type="molecule type" value="Genomic_DNA"/>
</dbReference>